<dbReference type="PROSITE" id="PS51195">
    <property type="entry name" value="Q_MOTIF"/>
    <property type="match status" value="1"/>
</dbReference>
<dbReference type="AlphaFoldDB" id="A0A0J7YQ30"/>
<feature type="compositionally biased region" description="Acidic residues" evidence="4">
    <location>
        <begin position="80"/>
        <end position="92"/>
    </location>
</feature>
<evidence type="ECO:0000313" key="6">
    <source>
        <dbReference type="EMBL" id="KMS65258.1"/>
    </source>
</evidence>
<evidence type="ECO:0000313" key="7">
    <source>
        <dbReference type="Proteomes" id="UP000035740"/>
    </source>
</evidence>
<proteinExistence type="predicted"/>
<dbReference type="InterPro" id="IPR014014">
    <property type="entry name" value="RNA_helicase_DEAD_Q_motif"/>
</dbReference>
<evidence type="ECO:0000256" key="2">
    <source>
        <dbReference type="ARBA" id="ARBA00022840"/>
    </source>
</evidence>
<feature type="non-terminal residue" evidence="6">
    <location>
        <position position="133"/>
    </location>
</feature>
<name>A0A0J7YQ30_BETVV</name>
<feature type="short sequence motif" description="Q motif" evidence="3">
    <location>
        <begin position="108"/>
        <end position="133"/>
    </location>
</feature>
<feature type="region of interest" description="Disordered" evidence="4">
    <location>
        <begin position="1"/>
        <end position="36"/>
    </location>
</feature>
<dbReference type="GO" id="GO:0005524">
    <property type="term" value="F:ATP binding"/>
    <property type="evidence" value="ECO:0007669"/>
    <property type="project" value="UniProtKB-KW"/>
</dbReference>
<keyword evidence="2" id="KW-0067">ATP-binding</keyword>
<feature type="compositionally biased region" description="Low complexity" evidence="4">
    <location>
        <begin position="24"/>
        <end position="35"/>
    </location>
</feature>
<keyword evidence="1" id="KW-0547">Nucleotide-binding</keyword>
<evidence type="ECO:0000259" key="5">
    <source>
        <dbReference type="PROSITE" id="PS51195"/>
    </source>
</evidence>
<accession>A0A0J7YQ30</accession>
<feature type="compositionally biased region" description="Basic residues" evidence="4">
    <location>
        <begin position="13"/>
        <end position="23"/>
    </location>
</feature>
<gene>
    <name evidence="6" type="ORF">BVRB_037800</name>
</gene>
<dbReference type="EMBL" id="KQ111802">
    <property type="protein sequence ID" value="KMS65258.1"/>
    <property type="molecule type" value="Genomic_DNA"/>
</dbReference>
<evidence type="ECO:0000256" key="3">
    <source>
        <dbReference type="PROSITE-ProRule" id="PRU00552"/>
    </source>
</evidence>
<protein>
    <recommendedName>
        <fullName evidence="5">DEAD-box RNA helicase Q domain-containing protein</fullName>
    </recommendedName>
</protein>
<feature type="region of interest" description="Disordered" evidence="4">
    <location>
        <begin position="48"/>
        <end position="100"/>
    </location>
</feature>
<dbReference type="Proteomes" id="UP000035740">
    <property type="component" value="Unassembled WGS sequence"/>
</dbReference>
<feature type="domain" description="DEAD-box RNA helicase Q" evidence="5">
    <location>
        <begin position="108"/>
        <end position="133"/>
    </location>
</feature>
<dbReference type="GO" id="GO:0003724">
    <property type="term" value="F:RNA helicase activity"/>
    <property type="evidence" value="ECO:0007669"/>
    <property type="project" value="InterPro"/>
</dbReference>
<organism evidence="6 7">
    <name type="scientific">Beta vulgaris subsp. vulgaris</name>
    <name type="common">Beet</name>
    <dbReference type="NCBI Taxonomy" id="3555"/>
    <lineage>
        <taxon>Eukaryota</taxon>
        <taxon>Viridiplantae</taxon>
        <taxon>Streptophyta</taxon>
        <taxon>Embryophyta</taxon>
        <taxon>Tracheophyta</taxon>
        <taxon>Spermatophyta</taxon>
        <taxon>Magnoliopsida</taxon>
        <taxon>eudicotyledons</taxon>
        <taxon>Gunneridae</taxon>
        <taxon>Pentapetalae</taxon>
        <taxon>Caryophyllales</taxon>
        <taxon>Chenopodiaceae</taxon>
        <taxon>Betoideae</taxon>
        <taxon>Beta</taxon>
    </lineage>
</organism>
<evidence type="ECO:0000256" key="1">
    <source>
        <dbReference type="ARBA" id="ARBA00022741"/>
    </source>
</evidence>
<keyword evidence="7" id="KW-1185">Reference proteome</keyword>
<reference evidence="6 7" key="1">
    <citation type="journal article" date="2014" name="Nature">
        <title>The genome of the recently domesticated crop plant sugar beet (Beta vulgaris).</title>
        <authorList>
            <person name="Dohm J.C."/>
            <person name="Minoche A.E."/>
            <person name="Holtgrawe D."/>
            <person name="Capella-Gutierrez S."/>
            <person name="Zakrzewski F."/>
            <person name="Tafer H."/>
            <person name="Rupp O."/>
            <person name="Sorensen T.R."/>
            <person name="Stracke R."/>
            <person name="Reinhardt R."/>
            <person name="Goesmann A."/>
            <person name="Kraft T."/>
            <person name="Schulz B."/>
            <person name="Stadler P.F."/>
            <person name="Schmidt T."/>
            <person name="Gabaldon T."/>
            <person name="Lehrach H."/>
            <person name="Weisshaar B."/>
            <person name="Himmelbauer H."/>
        </authorList>
    </citation>
    <scope>NUCLEOTIDE SEQUENCE [LARGE SCALE GENOMIC DNA]</scope>
    <source>
        <tissue evidence="6">Taproot</tissue>
    </source>
</reference>
<dbReference type="Gramene" id="KMS65258">
    <property type="protein sequence ID" value="KMS65258"/>
    <property type="gene ID" value="BVRB_037800"/>
</dbReference>
<feature type="non-terminal residue" evidence="6">
    <location>
        <position position="1"/>
    </location>
</feature>
<sequence length="133" mass="14407">QNLISVAMTEVKKPRRGGKRSKKSAPTPEPVVEAPVHTDVLDAVAALEDNEPSSESAEREPAAAAVEDDAQSKKRRRDDADEQEGEPSDAGEAEAAVSSTPVELALNYDFESLDLSEPTRKALQEIGYERMTE</sequence>
<evidence type="ECO:0000256" key="4">
    <source>
        <dbReference type="SAM" id="MobiDB-lite"/>
    </source>
</evidence>